<dbReference type="AlphaFoldDB" id="A0A2R6NL42"/>
<dbReference type="Proteomes" id="UP000186601">
    <property type="component" value="Unassembled WGS sequence"/>
</dbReference>
<dbReference type="PANTHER" id="PTHR35192:SF2">
    <property type="entry name" value="APPLE DOMAIN-CONTAINING PROTEIN"/>
    <property type="match status" value="1"/>
</dbReference>
<protein>
    <recommendedName>
        <fullName evidence="2">Protein CPL1-like domain-containing protein</fullName>
    </recommendedName>
</protein>
<reference evidence="3 4" key="1">
    <citation type="submission" date="2018-02" db="EMBL/GenBank/DDBJ databases">
        <title>Genome sequence of the basidiomycete white-rot fungus Phlebia centrifuga.</title>
        <authorList>
            <person name="Granchi Z."/>
            <person name="Peng M."/>
            <person name="de Vries R.P."/>
            <person name="Hilden K."/>
            <person name="Makela M.R."/>
            <person name="Grigoriev I."/>
            <person name="Riley R."/>
        </authorList>
    </citation>
    <scope>NUCLEOTIDE SEQUENCE [LARGE SCALE GENOMIC DNA]</scope>
    <source>
        <strain evidence="3 4">FBCC195</strain>
    </source>
</reference>
<dbReference type="Pfam" id="PF21671">
    <property type="entry name" value="CPL1-like"/>
    <property type="match status" value="1"/>
</dbReference>
<comment type="caution">
    <text evidence="3">The sequence shown here is derived from an EMBL/GenBank/DDBJ whole genome shotgun (WGS) entry which is preliminary data.</text>
</comment>
<evidence type="ECO:0000259" key="2">
    <source>
        <dbReference type="Pfam" id="PF21671"/>
    </source>
</evidence>
<dbReference type="OrthoDB" id="439917at2759"/>
<gene>
    <name evidence="3" type="ORF">PHLCEN_2v11011</name>
</gene>
<accession>A0A2R6NL42</accession>
<keyword evidence="4" id="KW-1185">Reference proteome</keyword>
<feature type="signal peptide" evidence="1">
    <location>
        <begin position="1"/>
        <end position="19"/>
    </location>
</feature>
<sequence>MKLATLLPLVLAASSSVAASRNRDYNVVQARQAKIQRDVLDVCAALVDVPLAVSVAPSGISAFIQDNIVAQAAVAVSNIPAVTAELQNLINSRTGKQSCTLPAHAQSICTFAWPCGFECQDGYEPFTLSDTPNPTTCYCPPPSLECNGQCGSFPQGCGSAVPVAPIKRYTKRTEPKCATGKSVCGVEGGKGWECVDTTKDKESCGGCMVPSPFGDSFVEGDDCTTIAHVATGGADCRSGSCYVHSCIDGFAPSAAHDFCVPVLQFKRTILAGGGFKQAGADLKHVVKLGEGAGLRIDVTGL</sequence>
<proteinExistence type="predicted"/>
<feature type="chain" id="PRO_5015339896" description="Protein CPL1-like domain-containing protein" evidence="1">
    <location>
        <begin position="20"/>
        <end position="301"/>
    </location>
</feature>
<dbReference type="PANTHER" id="PTHR35192">
    <property type="entry name" value="PROTEIN, PUTATIVE-RELATED"/>
    <property type="match status" value="1"/>
</dbReference>
<dbReference type="InterPro" id="IPR048661">
    <property type="entry name" value="CPL1-like"/>
</dbReference>
<dbReference type="EMBL" id="MLYV02001105">
    <property type="protein sequence ID" value="PSR73109.1"/>
    <property type="molecule type" value="Genomic_DNA"/>
</dbReference>
<name>A0A2R6NL42_9APHY</name>
<feature type="domain" description="Protein CPL1-like" evidence="2">
    <location>
        <begin position="192"/>
        <end position="260"/>
    </location>
</feature>
<evidence type="ECO:0000256" key="1">
    <source>
        <dbReference type="SAM" id="SignalP"/>
    </source>
</evidence>
<keyword evidence="1" id="KW-0732">Signal</keyword>
<evidence type="ECO:0000313" key="3">
    <source>
        <dbReference type="EMBL" id="PSR73109.1"/>
    </source>
</evidence>
<evidence type="ECO:0000313" key="4">
    <source>
        <dbReference type="Proteomes" id="UP000186601"/>
    </source>
</evidence>
<dbReference type="InterPro" id="IPR038955">
    <property type="entry name" value="PriA/CPL1_fungi"/>
</dbReference>
<organism evidence="3 4">
    <name type="scientific">Hermanssonia centrifuga</name>
    <dbReference type="NCBI Taxonomy" id="98765"/>
    <lineage>
        <taxon>Eukaryota</taxon>
        <taxon>Fungi</taxon>
        <taxon>Dikarya</taxon>
        <taxon>Basidiomycota</taxon>
        <taxon>Agaricomycotina</taxon>
        <taxon>Agaricomycetes</taxon>
        <taxon>Polyporales</taxon>
        <taxon>Meruliaceae</taxon>
        <taxon>Hermanssonia</taxon>
    </lineage>
</organism>